<organism evidence="2 3">
    <name type="scientific">candidate division WWE3 bacterium RIFCSPHIGHO2_01_FULL_35_17</name>
    <dbReference type="NCBI Taxonomy" id="1802614"/>
    <lineage>
        <taxon>Bacteria</taxon>
        <taxon>Katanobacteria</taxon>
    </lineage>
</organism>
<dbReference type="SUPFAM" id="SSF51261">
    <property type="entry name" value="Duplicated hybrid motif"/>
    <property type="match status" value="1"/>
</dbReference>
<proteinExistence type="predicted"/>
<dbReference type="Proteomes" id="UP000176444">
    <property type="component" value="Unassembled WGS sequence"/>
</dbReference>
<dbReference type="EMBL" id="MEUX01000003">
    <property type="protein sequence ID" value="OGC48023.1"/>
    <property type="molecule type" value="Genomic_DNA"/>
</dbReference>
<dbReference type="InterPro" id="IPR050570">
    <property type="entry name" value="Cell_wall_metabolism_enzyme"/>
</dbReference>
<evidence type="ECO:0000313" key="2">
    <source>
        <dbReference type="EMBL" id="OGC48023.1"/>
    </source>
</evidence>
<name>A0A1F4UUZ8_UNCKA</name>
<accession>A0A1F4UUZ8</accession>
<dbReference type="Pfam" id="PF01551">
    <property type="entry name" value="Peptidase_M23"/>
    <property type="match status" value="1"/>
</dbReference>
<evidence type="ECO:0000313" key="3">
    <source>
        <dbReference type="Proteomes" id="UP000176444"/>
    </source>
</evidence>
<dbReference type="AlphaFoldDB" id="A0A1F4UUZ8"/>
<feature type="domain" description="M23ase beta-sheet core" evidence="1">
    <location>
        <begin position="91"/>
        <end position="183"/>
    </location>
</feature>
<sequence>MKRVIILWLLLFCLITTGTAIKVFGVTLDGFDFPVGIPDYVSQTKTISYTKWWLCQDFLEYVKDDCSTINSPPNGTHLGEDWNLGSGDHDVGKPVYAIANGKVIRSGSYGSGWGNVVMIKHDLLPWDKENYEYVVSLYAHLGDNRQVSTDDYVRRGQVIGFIGSRSENGGYSPHLHLELRSDKIATRFGKDTYRGCGYLNDALCNITDSTGWLDPSDFIEAHRPSPIPLSGDWDNDGIDTTGFFTPGTTCGEECQAQGGSAEPPKFSLDNGAPIEFGQAGDYPIIGDWDNNGYDNIGLFRLIRNRARFYLDTNNDGGLADYRIGFPHLQDLPIVGDWDGLNGDDLGGYDALTSTFYLYTLNYQAETITFYKSIQFGDSTKRDYPVIGDWDNDIKDDLGVFRARFPNNSTNTFFLAKGQTTETDHSYEMGKVGDMPVIGDWFPSDGNDNIGLYDPATGEFFLEPNIPSFANPDATAISDIIKRAESDNRFKSAIAESFGKNLNWLPEWELRWMDFNFSWGRIVRIYHATNKSDSSRRGTIFWDPDIGDWTSWESVYSLDQQAKRDMINESKNDFRFGDYIPGTFGKNLDWSAEWELRWMDFSFYGNRVVRIYHATKKTDSSVRYTIFWDPDVHSWTDWIKVK</sequence>
<dbReference type="InterPro" id="IPR016047">
    <property type="entry name" value="M23ase_b-sheet_dom"/>
</dbReference>
<gene>
    <name evidence="2" type="ORF">A2713_00715</name>
</gene>
<reference evidence="2 3" key="1">
    <citation type="journal article" date="2016" name="Nat. Commun.">
        <title>Thousands of microbial genomes shed light on interconnected biogeochemical processes in an aquifer system.</title>
        <authorList>
            <person name="Anantharaman K."/>
            <person name="Brown C.T."/>
            <person name="Hug L.A."/>
            <person name="Sharon I."/>
            <person name="Castelle C.J."/>
            <person name="Probst A.J."/>
            <person name="Thomas B.C."/>
            <person name="Singh A."/>
            <person name="Wilkins M.J."/>
            <person name="Karaoz U."/>
            <person name="Brodie E.L."/>
            <person name="Williams K.H."/>
            <person name="Hubbard S.S."/>
            <person name="Banfield J.F."/>
        </authorList>
    </citation>
    <scope>NUCLEOTIDE SEQUENCE [LARGE SCALE GENOMIC DNA]</scope>
</reference>
<dbReference type="CDD" id="cd12797">
    <property type="entry name" value="M23_peptidase"/>
    <property type="match status" value="1"/>
</dbReference>
<dbReference type="PANTHER" id="PTHR21666">
    <property type="entry name" value="PEPTIDASE-RELATED"/>
    <property type="match status" value="1"/>
</dbReference>
<dbReference type="PANTHER" id="PTHR21666:SF270">
    <property type="entry name" value="MUREIN HYDROLASE ACTIVATOR ENVC"/>
    <property type="match status" value="1"/>
</dbReference>
<dbReference type="Gene3D" id="2.70.70.10">
    <property type="entry name" value="Glucose Permease (Domain IIA)"/>
    <property type="match status" value="1"/>
</dbReference>
<dbReference type="GO" id="GO:0004222">
    <property type="term" value="F:metalloendopeptidase activity"/>
    <property type="evidence" value="ECO:0007669"/>
    <property type="project" value="TreeGrafter"/>
</dbReference>
<protein>
    <recommendedName>
        <fullName evidence="1">M23ase beta-sheet core domain-containing protein</fullName>
    </recommendedName>
</protein>
<comment type="caution">
    <text evidence="2">The sequence shown here is derived from an EMBL/GenBank/DDBJ whole genome shotgun (WGS) entry which is preliminary data.</text>
</comment>
<dbReference type="InterPro" id="IPR011055">
    <property type="entry name" value="Dup_hybrid_motif"/>
</dbReference>
<evidence type="ECO:0000259" key="1">
    <source>
        <dbReference type="Pfam" id="PF01551"/>
    </source>
</evidence>